<dbReference type="Pfam" id="PF13639">
    <property type="entry name" value="zf-RING_2"/>
    <property type="match status" value="1"/>
</dbReference>
<dbReference type="GO" id="GO:0008270">
    <property type="term" value="F:zinc ion binding"/>
    <property type="evidence" value="ECO:0007669"/>
    <property type="project" value="UniProtKB-KW"/>
</dbReference>
<dbReference type="SMART" id="SM00744">
    <property type="entry name" value="RINGv"/>
    <property type="match status" value="1"/>
</dbReference>
<dbReference type="PANTHER" id="PTHR45969:SF55">
    <property type="entry name" value="OS07G0686300 PROTEIN"/>
    <property type="match status" value="1"/>
</dbReference>
<dbReference type="AlphaFoldDB" id="A0AAD7P5P1"/>
<evidence type="ECO:0000313" key="8">
    <source>
        <dbReference type="Proteomes" id="UP001163823"/>
    </source>
</evidence>
<dbReference type="InterPro" id="IPR011016">
    <property type="entry name" value="Znf_RING-CH"/>
</dbReference>
<evidence type="ECO:0000256" key="1">
    <source>
        <dbReference type="ARBA" id="ARBA00022723"/>
    </source>
</evidence>
<feature type="domain" description="RING-type" evidence="6">
    <location>
        <begin position="92"/>
        <end position="134"/>
    </location>
</feature>
<dbReference type="PANTHER" id="PTHR45969">
    <property type="entry name" value="RING ZINC FINGER PROTEIN-RELATED"/>
    <property type="match status" value="1"/>
</dbReference>
<comment type="caution">
    <text evidence="7">The sequence shown here is derived from an EMBL/GenBank/DDBJ whole genome shotgun (WGS) entry which is preliminary data.</text>
</comment>
<keyword evidence="5" id="KW-1133">Transmembrane helix</keyword>
<dbReference type="EMBL" id="JARAOO010000014">
    <property type="protein sequence ID" value="KAJ7943243.1"/>
    <property type="molecule type" value="Genomic_DNA"/>
</dbReference>
<protein>
    <submittedName>
        <fullName evidence="7">RING-H2 finger protein ATL47-like</fullName>
    </submittedName>
</protein>
<gene>
    <name evidence="7" type="ORF">O6P43_032823</name>
</gene>
<dbReference type="InterPro" id="IPR013083">
    <property type="entry name" value="Znf_RING/FYVE/PHD"/>
</dbReference>
<dbReference type="PROSITE" id="PS50089">
    <property type="entry name" value="ZF_RING_2"/>
    <property type="match status" value="1"/>
</dbReference>
<name>A0AAD7P5P1_QUISA</name>
<organism evidence="7 8">
    <name type="scientific">Quillaja saponaria</name>
    <name type="common">Soap bark tree</name>
    <dbReference type="NCBI Taxonomy" id="32244"/>
    <lineage>
        <taxon>Eukaryota</taxon>
        <taxon>Viridiplantae</taxon>
        <taxon>Streptophyta</taxon>
        <taxon>Embryophyta</taxon>
        <taxon>Tracheophyta</taxon>
        <taxon>Spermatophyta</taxon>
        <taxon>Magnoliopsida</taxon>
        <taxon>eudicotyledons</taxon>
        <taxon>Gunneridae</taxon>
        <taxon>Pentapetalae</taxon>
        <taxon>rosids</taxon>
        <taxon>fabids</taxon>
        <taxon>Fabales</taxon>
        <taxon>Quillajaceae</taxon>
        <taxon>Quillaja</taxon>
    </lineage>
</organism>
<accession>A0AAD7P5P1</accession>
<dbReference type="Proteomes" id="UP001163823">
    <property type="component" value="Chromosome 14"/>
</dbReference>
<reference evidence="7" key="1">
    <citation type="journal article" date="2023" name="Science">
        <title>Elucidation of the pathway for biosynthesis of saponin adjuvants from the soapbark tree.</title>
        <authorList>
            <person name="Reed J."/>
            <person name="Orme A."/>
            <person name="El-Demerdash A."/>
            <person name="Owen C."/>
            <person name="Martin L.B.B."/>
            <person name="Misra R.C."/>
            <person name="Kikuchi S."/>
            <person name="Rejzek M."/>
            <person name="Martin A.C."/>
            <person name="Harkess A."/>
            <person name="Leebens-Mack J."/>
            <person name="Louveau T."/>
            <person name="Stephenson M.J."/>
            <person name="Osbourn A."/>
        </authorList>
    </citation>
    <scope>NUCLEOTIDE SEQUENCE</scope>
    <source>
        <strain evidence="7">S10</strain>
    </source>
</reference>
<dbReference type="InterPro" id="IPR001841">
    <property type="entry name" value="Znf_RING"/>
</dbReference>
<feature type="non-terminal residue" evidence="7">
    <location>
        <position position="1"/>
    </location>
</feature>
<dbReference type="SUPFAM" id="SSF57850">
    <property type="entry name" value="RING/U-box"/>
    <property type="match status" value="1"/>
</dbReference>
<evidence type="ECO:0000256" key="3">
    <source>
        <dbReference type="ARBA" id="ARBA00022833"/>
    </source>
</evidence>
<dbReference type="GO" id="GO:0061630">
    <property type="term" value="F:ubiquitin protein ligase activity"/>
    <property type="evidence" value="ECO:0007669"/>
    <property type="project" value="TreeGrafter"/>
</dbReference>
<keyword evidence="3" id="KW-0862">Zinc</keyword>
<keyword evidence="1" id="KW-0479">Metal-binding</keyword>
<dbReference type="GO" id="GO:0016567">
    <property type="term" value="P:protein ubiquitination"/>
    <property type="evidence" value="ECO:0007669"/>
    <property type="project" value="TreeGrafter"/>
</dbReference>
<evidence type="ECO:0000256" key="5">
    <source>
        <dbReference type="SAM" id="Phobius"/>
    </source>
</evidence>
<sequence length="168" mass="19975">LVNMSFLVVSLSHVTLFFINLPFIFINFISQSSIWKYLIILVTNLKWAMDCLVCHPFSKLYEKDFMVIGQELSELRIGRYEFKPGCDEEAECAVCLCKIEQGEEIKELRCKHLFHRDCLDRWVDYKHDTCPLCRDFIAPRTAIGEVGEVLLFKFWFFSSNNRETWWLR</sequence>
<keyword evidence="2 4" id="KW-0863">Zinc-finger</keyword>
<keyword evidence="5" id="KW-0812">Transmembrane</keyword>
<evidence type="ECO:0000259" key="6">
    <source>
        <dbReference type="PROSITE" id="PS50089"/>
    </source>
</evidence>
<dbReference type="KEGG" id="qsa:O6P43_032823"/>
<dbReference type="Gene3D" id="3.30.40.10">
    <property type="entry name" value="Zinc/RING finger domain, C3HC4 (zinc finger)"/>
    <property type="match status" value="1"/>
</dbReference>
<feature type="transmembrane region" description="Helical" evidence="5">
    <location>
        <begin position="6"/>
        <end position="29"/>
    </location>
</feature>
<proteinExistence type="predicted"/>
<evidence type="ECO:0000256" key="4">
    <source>
        <dbReference type="PROSITE-ProRule" id="PRU00175"/>
    </source>
</evidence>
<evidence type="ECO:0000313" key="7">
    <source>
        <dbReference type="EMBL" id="KAJ7943243.1"/>
    </source>
</evidence>
<keyword evidence="5" id="KW-0472">Membrane</keyword>
<dbReference type="SMART" id="SM00184">
    <property type="entry name" value="RING"/>
    <property type="match status" value="1"/>
</dbReference>
<keyword evidence="8" id="KW-1185">Reference proteome</keyword>
<evidence type="ECO:0000256" key="2">
    <source>
        <dbReference type="ARBA" id="ARBA00022771"/>
    </source>
</evidence>